<dbReference type="Proteomes" id="UP000199657">
    <property type="component" value="Unassembled WGS sequence"/>
</dbReference>
<dbReference type="InterPro" id="IPR006665">
    <property type="entry name" value="OmpA-like"/>
</dbReference>
<dbReference type="GO" id="GO:0016020">
    <property type="term" value="C:membrane"/>
    <property type="evidence" value="ECO:0007669"/>
    <property type="project" value="UniProtKB-UniRule"/>
</dbReference>
<reference evidence="3 4" key="1">
    <citation type="submission" date="2016-10" db="EMBL/GenBank/DDBJ databases">
        <authorList>
            <person name="de Groot N.N."/>
        </authorList>
    </citation>
    <scope>NUCLEOTIDE SEQUENCE [LARGE SCALE GENOMIC DNA]</scope>
    <source>
        <strain evidence="3 4">CGMCC 1.6291</strain>
    </source>
</reference>
<name>A0A1H8UMP2_9GAMM</name>
<dbReference type="STRING" id="406100.SAMN04488052_107105"/>
<dbReference type="EMBL" id="FOEG01000007">
    <property type="protein sequence ID" value="SEP04479.1"/>
    <property type="molecule type" value="Genomic_DNA"/>
</dbReference>
<dbReference type="OrthoDB" id="9815602at2"/>
<dbReference type="Gene3D" id="3.30.1330.60">
    <property type="entry name" value="OmpA-like domain"/>
    <property type="match status" value="1"/>
</dbReference>
<dbReference type="AlphaFoldDB" id="A0A1H8UMP2"/>
<sequence>MRHLLVFTGLMLGGVGLVHGAEDRRLAAAVAEQYQPCGDTAALVLPLARSGLDLVPLYANGYQLETADGSPFAEQDLDVLLREPAGLQSQLEAYLACETPIMRLTQAQALLVAKATEANAGSAMTAFYQHGWSVGAHELRAASGVEELTGLNQGTVAVGPNGGGLDLLAEATRVARERAGSDWAQSPSVVLTDDASGTGGDTPEQRLAEDDRLTAALVATDAPGEHAVLLSSQSASRAVSSVYVVRRDFLDAHREQVEGLVTALFNAEEQVREDVTTQIVDWNAVAGHLLGDSDAHEQARRMWSDVETVGVQGNVDWSGDTGLRSFHRLNGEIAGALRAMGVLSATPTLALADMSYSNLADGVFDQRRAELSSFDPDAARTLLSEQRDGGDIDGRTILRFEIRFQPNQDQFPASEYADDFADVLDAAQRYRGALLTVEGHADPSLYVQRRSWGASEDLLAQQRDNLAELSEARAESVRQSVLAFASEHSVRLDSSQLITEGLGISDPATGLCDDVPCPVAGDEQAENRRVVFRVVEIEAESDAFTPPTTW</sequence>
<evidence type="ECO:0000313" key="3">
    <source>
        <dbReference type="EMBL" id="SEP04479.1"/>
    </source>
</evidence>
<protein>
    <submittedName>
        <fullName evidence="3">Outer membrane protein OmpA</fullName>
    </submittedName>
</protein>
<organism evidence="3 4">
    <name type="scientific">Aquisalimonas asiatica</name>
    <dbReference type="NCBI Taxonomy" id="406100"/>
    <lineage>
        <taxon>Bacteria</taxon>
        <taxon>Pseudomonadati</taxon>
        <taxon>Pseudomonadota</taxon>
        <taxon>Gammaproteobacteria</taxon>
        <taxon>Chromatiales</taxon>
        <taxon>Ectothiorhodospiraceae</taxon>
        <taxon>Aquisalimonas</taxon>
    </lineage>
</organism>
<dbReference type="PROSITE" id="PS51123">
    <property type="entry name" value="OMPA_2"/>
    <property type="match status" value="1"/>
</dbReference>
<dbReference type="RefSeq" id="WP_091645156.1">
    <property type="nucleotide sequence ID" value="NZ_FOEG01000007.1"/>
</dbReference>
<gene>
    <name evidence="3" type="ORF">SAMN04488052_107105</name>
</gene>
<keyword evidence="1" id="KW-0472">Membrane</keyword>
<accession>A0A1H8UMP2</accession>
<dbReference type="InterPro" id="IPR036737">
    <property type="entry name" value="OmpA-like_sf"/>
</dbReference>
<proteinExistence type="predicted"/>
<evidence type="ECO:0000259" key="2">
    <source>
        <dbReference type="PROSITE" id="PS51123"/>
    </source>
</evidence>
<evidence type="ECO:0000313" key="4">
    <source>
        <dbReference type="Proteomes" id="UP000199657"/>
    </source>
</evidence>
<feature type="domain" description="OmpA-like" evidence="2">
    <location>
        <begin position="391"/>
        <end position="538"/>
    </location>
</feature>
<evidence type="ECO:0000256" key="1">
    <source>
        <dbReference type="PROSITE-ProRule" id="PRU00473"/>
    </source>
</evidence>
<dbReference type="SUPFAM" id="SSF103088">
    <property type="entry name" value="OmpA-like"/>
    <property type="match status" value="1"/>
</dbReference>
<keyword evidence="4" id="KW-1185">Reference proteome</keyword>